<name>A0AAN5H1W8_ECOLX</name>
<reference evidence="1" key="2">
    <citation type="submission" date="2020-09" db="EMBL/GenBank/DDBJ databases">
        <authorList>
            <consortium name="NCBI Pathogen Detection Project"/>
        </authorList>
    </citation>
    <scope>NUCLEOTIDE SEQUENCE</scope>
    <source>
        <strain evidence="1">489-16</strain>
    </source>
</reference>
<proteinExistence type="predicted"/>
<feature type="non-terminal residue" evidence="1">
    <location>
        <position position="129"/>
    </location>
</feature>
<reference evidence="1" key="1">
    <citation type="journal article" date="2018" name="Genome Biol.">
        <title>SKESA: strategic k-mer extension for scrupulous assemblies.</title>
        <authorList>
            <person name="Souvorov A."/>
            <person name="Agarwala R."/>
            <person name="Lipman D.J."/>
        </authorList>
    </citation>
    <scope>NUCLEOTIDE SEQUENCE</scope>
    <source>
        <strain evidence="1">489-16</strain>
    </source>
</reference>
<sequence length="129" mass="14446">DFKVMDTDPLKPRIESREDGIYWVSPRADSQSGEIINNESWLCSPLSVIGTGRDDKDQYLILRWLSFGSETPTTAAIPLADIGEREGWRTLKAGGVNVTTKSSLRAILADWLQRSGSRELWRVAHATGW</sequence>
<organism evidence="1 2">
    <name type="scientific">Escherichia coli</name>
    <dbReference type="NCBI Taxonomy" id="562"/>
    <lineage>
        <taxon>Bacteria</taxon>
        <taxon>Pseudomonadati</taxon>
        <taxon>Pseudomonadota</taxon>
        <taxon>Gammaproteobacteria</taxon>
        <taxon>Enterobacterales</taxon>
        <taxon>Enterobacteriaceae</taxon>
        <taxon>Escherichia</taxon>
    </lineage>
</organism>
<evidence type="ECO:0000313" key="2">
    <source>
        <dbReference type="Proteomes" id="UP000859822"/>
    </source>
</evidence>
<dbReference type="Proteomes" id="UP000859822">
    <property type="component" value="Unassembled WGS sequence"/>
</dbReference>
<dbReference type="EMBL" id="DABUHV010000176">
    <property type="protein sequence ID" value="HAN4356704.1"/>
    <property type="molecule type" value="Genomic_DNA"/>
</dbReference>
<accession>A0AAN5H1W8</accession>
<dbReference type="AlphaFoldDB" id="A0AAN5H1W8"/>
<evidence type="ECO:0000313" key="1">
    <source>
        <dbReference type="EMBL" id="HAN4356704.1"/>
    </source>
</evidence>
<feature type="non-terminal residue" evidence="1">
    <location>
        <position position="1"/>
    </location>
</feature>
<comment type="caution">
    <text evidence="1">The sequence shown here is derived from an EMBL/GenBank/DDBJ whole genome shotgun (WGS) entry which is preliminary data.</text>
</comment>
<gene>
    <name evidence="1" type="ORF">IFC14_005352</name>
</gene>
<protein>
    <submittedName>
        <fullName evidence="1">DUF927 domain-containing protein</fullName>
    </submittedName>
</protein>